<dbReference type="GO" id="GO:0000976">
    <property type="term" value="F:transcription cis-regulatory region binding"/>
    <property type="evidence" value="ECO:0007669"/>
    <property type="project" value="TreeGrafter"/>
</dbReference>
<organism evidence="7 8">
    <name type="scientific">Saccharopolyspora rectivirgula</name>
    <dbReference type="NCBI Taxonomy" id="28042"/>
    <lineage>
        <taxon>Bacteria</taxon>
        <taxon>Bacillati</taxon>
        <taxon>Actinomycetota</taxon>
        <taxon>Actinomycetes</taxon>
        <taxon>Pseudonocardiales</taxon>
        <taxon>Pseudonocardiaceae</taxon>
        <taxon>Saccharopolyspora</taxon>
    </lineage>
</organism>
<dbReference type="Proteomes" id="UP000031419">
    <property type="component" value="Unassembled WGS sequence"/>
</dbReference>
<dbReference type="PROSITE" id="PS50977">
    <property type="entry name" value="HTH_TETR_2"/>
    <property type="match status" value="1"/>
</dbReference>
<evidence type="ECO:0000259" key="6">
    <source>
        <dbReference type="PROSITE" id="PS50977"/>
    </source>
</evidence>
<name>A0A073B8J9_9PSEU</name>
<sequence>MPKRVDHEARRTQIAEALLRLASEGGLEAVTLRDVATEAGLSMGAVQHYFNSKDAMLLHALDHVNRRAEQRIRHRLEEMPQPSPREVLRALMLEMLALTEESRQEFLTFVAFTLRAVNSAELAASYRKFWPELEKLVSDLLRSAREAGALVRDVDPEREAEILLAVPDGLSVGLLLGHRSRQQAIDTVDYYLDGLFGQPDQPERS</sequence>
<evidence type="ECO:0000313" key="7">
    <source>
        <dbReference type="EMBL" id="KEI44049.1"/>
    </source>
</evidence>
<keyword evidence="1" id="KW-0678">Repressor</keyword>
<dbReference type="eggNOG" id="COG1309">
    <property type="taxonomic scope" value="Bacteria"/>
</dbReference>
<comment type="caution">
    <text evidence="7">The sequence shown here is derived from an EMBL/GenBank/DDBJ whole genome shotgun (WGS) entry which is preliminary data.</text>
</comment>
<keyword evidence="2" id="KW-0805">Transcription regulation</keyword>
<reference evidence="7 8" key="1">
    <citation type="submission" date="2014-06" db="EMBL/GenBank/DDBJ databases">
        <title>Saccharopolyspora rectivirgula DSM-43113 Genome sequencing.</title>
        <authorList>
            <person name="Barrera C."/>
            <person name="Millon L."/>
            <person name="Rognon B."/>
            <person name="Zaugg C."/>
            <person name="Monod M."/>
        </authorList>
    </citation>
    <scope>NUCLEOTIDE SEQUENCE [LARGE SCALE GENOMIC DNA]</scope>
    <source>
        <strain evidence="7 8">DSM 43113</strain>
    </source>
</reference>
<dbReference type="InterPro" id="IPR001647">
    <property type="entry name" value="HTH_TetR"/>
</dbReference>
<dbReference type="STRING" id="28042.GU90_12280"/>
<dbReference type="EMBL" id="JNVU01000030">
    <property type="protein sequence ID" value="KEI44049.1"/>
    <property type="molecule type" value="Genomic_DNA"/>
</dbReference>
<dbReference type="PRINTS" id="PR00455">
    <property type="entry name" value="HTHTETR"/>
</dbReference>
<dbReference type="GO" id="GO:0003700">
    <property type="term" value="F:DNA-binding transcription factor activity"/>
    <property type="evidence" value="ECO:0007669"/>
    <property type="project" value="TreeGrafter"/>
</dbReference>
<feature type="DNA-binding region" description="H-T-H motif" evidence="5">
    <location>
        <begin position="31"/>
        <end position="50"/>
    </location>
</feature>
<evidence type="ECO:0000256" key="1">
    <source>
        <dbReference type="ARBA" id="ARBA00022491"/>
    </source>
</evidence>
<evidence type="ECO:0000256" key="4">
    <source>
        <dbReference type="ARBA" id="ARBA00023163"/>
    </source>
</evidence>
<keyword evidence="3 5" id="KW-0238">DNA-binding</keyword>
<evidence type="ECO:0000313" key="8">
    <source>
        <dbReference type="Proteomes" id="UP000031419"/>
    </source>
</evidence>
<proteinExistence type="predicted"/>
<accession>A0A073B8J9</accession>
<evidence type="ECO:0000256" key="3">
    <source>
        <dbReference type="ARBA" id="ARBA00023125"/>
    </source>
</evidence>
<dbReference type="PANTHER" id="PTHR30055:SF226">
    <property type="entry name" value="HTH-TYPE TRANSCRIPTIONAL REGULATOR PKSA"/>
    <property type="match status" value="1"/>
</dbReference>
<keyword evidence="8" id="KW-1185">Reference proteome</keyword>
<dbReference type="InterPro" id="IPR039538">
    <property type="entry name" value="BetI_C"/>
</dbReference>
<keyword evidence="4" id="KW-0804">Transcription</keyword>
<dbReference type="SUPFAM" id="SSF46689">
    <property type="entry name" value="Homeodomain-like"/>
    <property type="match status" value="1"/>
</dbReference>
<dbReference type="Pfam" id="PF00440">
    <property type="entry name" value="TetR_N"/>
    <property type="match status" value="1"/>
</dbReference>
<evidence type="ECO:0000256" key="2">
    <source>
        <dbReference type="ARBA" id="ARBA00023015"/>
    </source>
</evidence>
<feature type="domain" description="HTH tetR-type" evidence="6">
    <location>
        <begin position="8"/>
        <end position="68"/>
    </location>
</feature>
<dbReference type="InterPro" id="IPR050109">
    <property type="entry name" value="HTH-type_TetR-like_transc_reg"/>
</dbReference>
<dbReference type="OrthoDB" id="9816296at2"/>
<dbReference type="AlphaFoldDB" id="A0A073B8J9"/>
<dbReference type="Pfam" id="PF13977">
    <property type="entry name" value="TetR_C_6"/>
    <property type="match status" value="1"/>
</dbReference>
<dbReference type="InterPro" id="IPR009057">
    <property type="entry name" value="Homeodomain-like_sf"/>
</dbReference>
<dbReference type="RefSeq" id="WP_029722628.1">
    <property type="nucleotide sequence ID" value="NZ_JAJUIW010000055.1"/>
</dbReference>
<dbReference type="SUPFAM" id="SSF48498">
    <property type="entry name" value="Tetracyclin repressor-like, C-terminal domain"/>
    <property type="match status" value="1"/>
</dbReference>
<evidence type="ECO:0000256" key="5">
    <source>
        <dbReference type="PROSITE-ProRule" id="PRU00335"/>
    </source>
</evidence>
<gene>
    <name evidence="7" type="ORF">GU90_12280</name>
</gene>
<protein>
    <submittedName>
        <fullName evidence="7">TetR family transcriptional regulator</fullName>
    </submittedName>
</protein>
<dbReference type="PANTHER" id="PTHR30055">
    <property type="entry name" value="HTH-TYPE TRANSCRIPTIONAL REGULATOR RUTR"/>
    <property type="match status" value="1"/>
</dbReference>
<dbReference type="InterPro" id="IPR036271">
    <property type="entry name" value="Tet_transcr_reg_TetR-rel_C_sf"/>
</dbReference>
<dbReference type="Gene3D" id="1.10.357.10">
    <property type="entry name" value="Tetracycline Repressor, domain 2"/>
    <property type="match status" value="1"/>
</dbReference>